<proteinExistence type="predicted"/>
<dbReference type="AlphaFoldDB" id="A0A1M5Z3U2"/>
<dbReference type="Pfam" id="PF02643">
    <property type="entry name" value="DUF192"/>
    <property type="match status" value="1"/>
</dbReference>
<reference evidence="1 2" key="1">
    <citation type="submission" date="2016-11" db="EMBL/GenBank/DDBJ databases">
        <authorList>
            <person name="Jaros S."/>
            <person name="Januszkiewicz K."/>
            <person name="Wedrychowicz H."/>
        </authorList>
    </citation>
    <scope>NUCLEOTIDE SEQUENCE [LARGE SCALE GENOMIC DNA]</scope>
    <source>
        <strain evidence="1 2">DSM 10068</strain>
    </source>
</reference>
<accession>A0A1M5Z3U2</accession>
<evidence type="ECO:0000313" key="2">
    <source>
        <dbReference type="Proteomes" id="UP000183995"/>
    </source>
</evidence>
<name>A0A1M5Z3U2_9FIRM</name>
<gene>
    <name evidence="1" type="ORF">SAMN02745823_03187</name>
</gene>
<sequence length="95" mass="10351">MFKPSLPSGQGLLLVPCSSIHTCFMRFTIDVVYLSKDYKVLGIETIAPWRVGRHVPGTKMVLETAAGYAAQLQTGSSLICRQAPAEYSGLHGPER</sequence>
<dbReference type="InterPro" id="IPR003795">
    <property type="entry name" value="DUF192"/>
</dbReference>
<protein>
    <submittedName>
        <fullName evidence="1">Uncharacterized conserved membrane protein, UPF0127 family</fullName>
    </submittedName>
</protein>
<organism evidence="1 2">
    <name type="scientific">Sporobacter termitidis DSM 10068</name>
    <dbReference type="NCBI Taxonomy" id="1123282"/>
    <lineage>
        <taxon>Bacteria</taxon>
        <taxon>Bacillati</taxon>
        <taxon>Bacillota</taxon>
        <taxon>Clostridia</taxon>
        <taxon>Eubacteriales</taxon>
        <taxon>Oscillospiraceae</taxon>
        <taxon>Sporobacter</taxon>
    </lineage>
</organism>
<dbReference type="InterPro" id="IPR038695">
    <property type="entry name" value="Saro_0823-like_sf"/>
</dbReference>
<dbReference type="EMBL" id="FQXV01000013">
    <property type="protein sequence ID" value="SHI18942.1"/>
    <property type="molecule type" value="Genomic_DNA"/>
</dbReference>
<dbReference type="Proteomes" id="UP000183995">
    <property type="component" value="Unassembled WGS sequence"/>
</dbReference>
<dbReference type="STRING" id="1123282.SAMN02745823_03187"/>
<evidence type="ECO:0000313" key="1">
    <source>
        <dbReference type="EMBL" id="SHI18942.1"/>
    </source>
</evidence>
<dbReference type="Gene3D" id="2.60.120.1140">
    <property type="entry name" value="Protein of unknown function DUF192"/>
    <property type="match status" value="1"/>
</dbReference>
<keyword evidence="2" id="KW-1185">Reference proteome</keyword>